<comment type="subcellular location">
    <subcellularLocation>
        <location evidence="1">Mitochondrion inner membrane</location>
        <topology evidence="1">Single-pass membrane protein</topology>
    </subcellularLocation>
</comment>
<proteinExistence type="inferred from homology"/>
<organism evidence="13 14">
    <name type="scientific">Tuber borchii</name>
    <name type="common">White truffle</name>
    <dbReference type="NCBI Taxonomy" id="42251"/>
    <lineage>
        <taxon>Eukaryota</taxon>
        <taxon>Fungi</taxon>
        <taxon>Dikarya</taxon>
        <taxon>Ascomycota</taxon>
        <taxon>Pezizomycotina</taxon>
        <taxon>Pezizomycetes</taxon>
        <taxon>Pezizales</taxon>
        <taxon>Tuberaceae</taxon>
        <taxon>Tuber</taxon>
    </lineage>
</organism>
<reference evidence="13 14" key="1">
    <citation type="submission" date="2017-04" db="EMBL/GenBank/DDBJ databases">
        <title>Draft genome sequence of Tuber borchii Vittad., a whitish edible truffle.</title>
        <authorList>
            <consortium name="DOE Joint Genome Institute"/>
            <person name="Murat C."/>
            <person name="Kuo A."/>
            <person name="Barry K.W."/>
            <person name="Clum A."/>
            <person name="Dockter R.B."/>
            <person name="Fauchery L."/>
            <person name="Iotti M."/>
            <person name="Kohler A."/>
            <person name="Labutti K."/>
            <person name="Lindquist E.A."/>
            <person name="Lipzen A."/>
            <person name="Ohm R.A."/>
            <person name="Wang M."/>
            <person name="Grigoriev I.V."/>
            <person name="Zambonelli A."/>
            <person name="Martin F.M."/>
        </authorList>
    </citation>
    <scope>NUCLEOTIDE SEQUENCE [LARGE SCALE GENOMIC DNA]</scope>
    <source>
        <strain evidence="13 14">Tbo3840</strain>
    </source>
</reference>
<name>A0A2T6ZXW7_TUBBO</name>
<keyword evidence="8" id="KW-1133">Transmembrane helix</keyword>
<keyword evidence="11" id="KW-0472">Membrane</keyword>
<keyword evidence="14" id="KW-1185">Reference proteome</keyword>
<gene>
    <name evidence="13" type="ORF">B9Z19DRAFT_1113940</name>
</gene>
<evidence type="ECO:0000256" key="6">
    <source>
        <dbReference type="ARBA" id="ARBA00022792"/>
    </source>
</evidence>
<evidence type="ECO:0000256" key="12">
    <source>
        <dbReference type="SAM" id="MobiDB-lite"/>
    </source>
</evidence>
<evidence type="ECO:0000256" key="4">
    <source>
        <dbReference type="ARBA" id="ARBA00022448"/>
    </source>
</evidence>
<dbReference type="GO" id="GO:0015031">
    <property type="term" value="P:protein transport"/>
    <property type="evidence" value="ECO:0007669"/>
    <property type="project" value="UniProtKB-KW"/>
</dbReference>
<comment type="caution">
    <text evidence="13">The sequence shown here is derived from an EMBL/GenBank/DDBJ whole genome shotgun (WGS) entry which is preliminary data.</text>
</comment>
<dbReference type="Proteomes" id="UP000244722">
    <property type="component" value="Unassembled WGS sequence"/>
</dbReference>
<comment type="similarity">
    <text evidence="2">Belongs to the TIM54 family.</text>
</comment>
<dbReference type="EMBL" id="NESQ01000067">
    <property type="protein sequence ID" value="PUU80347.1"/>
    <property type="molecule type" value="Genomic_DNA"/>
</dbReference>
<keyword evidence="7" id="KW-0653">Protein transport</keyword>
<evidence type="ECO:0000256" key="3">
    <source>
        <dbReference type="ARBA" id="ARBA00020796"/>
    </source>
</evidence>
<keyword evidence="9" id="KW-0811">Translocation</keyword>
<evidence type="ECO:0000256" key="5">
    <source>
        <dbReference type="ARBA" id="ARBA00022692"/>
    </source>
</evidence>
<evidence type="ECO:0000256" key="7">
    <source>
        <dbReference type="ARBA" id="ARBA00022927"/>
    </source>
</evidence>
<evidence type="ECO:0000313" key="13">
    <source>
        <dbReference type="EMBL" id="PUU80347.1"/>
    </source>
</evidence>
<dbReference type="AlphaFoldDB" id="A0A2T6ZXW7"/>
<evidence type="ECO:0000256" key="1">
    <source>
        <dbReference type="ARBA" id="ARBA00004434"/>
    </source>
</evidence>
<evidence type="ECO:0000256" key="2">
    <source>
        <dbReference type="ARBA" id="ARBA00006355"/>
    </source>
</evidence>
<keyword evidence="6" id="KW-0999">Mitochondrion inner membrane</keyword>
<feature type="compositionally biased region" description="Pro residues" evidence="12">
    <location>
        <begin position="1"/>
        <end position="21"/>
    </location>
</feature>
<evidence type="ECO:0000256" key="8">
    <source>
        <dbReference type="ARBA" id="ARBA00022989"/>
    </source>
</evidence>
<feature type="compositionally biased region" description="Basic and acidic residues" evidence="12">
    <location>
        <begin position="171"/>
        <end position="182"/>
    </location>
</feature>
<dbReference type="OrthoDB" id="5598305at2759"/>
<feature type="region of interest" description="Disordered" evidence="12">
    <location>
        <begin position="131"/>
        <end position="197"/>
    </location>
</feature>
<evidence type="ECO:0000256" key="11">
    <source>
        <dbReference type="ARBA" id="ARBA00023136"/>
    </source>
</evidence>
<feature type="compositionally biased region" description="Pro residues" evidence="12">
    <location>
        <begin position="137"/>
        <end position="155"/>
    </location>
</feature>
<sequence length="351" mass="38643">METQPPPPPPAAPPPPPPRPQGNPAFRAMGLPNIRAKLPSRNWSIFISLSTAFAAAVYYDRRETKRVQKHWCSVVEHLAREPLSTLELPRKVTVYLSAPPGDTITPSIEYFREYVKPVFTAAALDFDVGLGGGMDPNAPPTPPPAPPQELKPPSTPTLDQALAEPPPESPDLEKKSQEEEIKKKKNTIPPPHILPHAYNTSPTPRVLPETFDPVGFIPHAHILGFLNTPIRLYRFLNHRKTADLAGREAAAIAFGIYSRPFNLAPEPGSTITTNEDVKRGLEADQEGGEINYACGREEEAEWPKRVWKEEGTRVGEITEEVAVDRRIGGRMRKFVLPEGLEVAVAAGKGEV</sequence>
<dbReference type="Pfam" id="PF11711">
    <property type="entry name" value="Tim54"/>
    <property type="match status" value="2"/>
</dbReference>
<dbReference type="GO" id="GO:0005743">
    <property type="term" value="C:mitochondrial inner membrane"/>
    <property type="evidence" value="ECO:0007669"/>
    <property type="project" value="UniProtKB-SubCell"/>
</dbReference>
<evidence type="ECO:0000256" key="10">
    <source>
        <dbReference type="ARBA" id="ARBA00023128"/>
    </source>
</evidence>
<evidence type="ECO:0000313" key="14">
    <source>
        <dbReference type="Proteomes" id="UP000244722"/>
    </source>
</evidence>
<protein>
    <recommendedName>
        <fullName evidence="3">Mitochondrial import inner membrane translocase subunit TIM54</fullName>
    </recommendedName>
</protein>
<accession>A0A2T6ZXW7</accession>
<keyword evidence="5" id="KW-0812">Transmembrane</keyword>
<feature type="region of interest" description="Disordered" evidence="12">
    <location>
        <begin position="1"/>
        <end position="23"/>
    </location>
</feature>
<dbReference type="STRING" id="42251.A0A2T6ZXW7"/>
<keyword evidence="4" id="KW-0813">Transport</keyword>
<evidence type="ECO:0000256" key="9">
    <source>
        <dbReference type="ARBA" id="ARBA00023010"/>
    </source>
</evidence>
<dbReference type="InterPro" id="IPR021056">
    <property type="entry name" value="Mt_import_IM_translocase_Tim54"/>
</dbReference>
<keyword evidence="10" id="KW-0496">Mitochondrion</keyword>